<name>A0A0W8G6Z8_9ZZZZ</name>
<accession>A0A0W8G6Z8</accession>
<evidence type="ECO:0008006" key="3">
    <source>
        <dbReference type="Google" id="ProtNLM"/>
    </source>
</evidence>
<feature type="region of interest" description="Disordered" evidence="1">
    <location>
        <begin position="55"/>
        <end position="109"/>
    </location>
</feature>
<comment type="caution">
    <text evidence="2">The sequence shown here is derived from an EMBL/GenBank/DDBJ whole genome shotgun (WGS) entry which is preliminary data.</text>
</comment>
<dbReference type="AlphaFoldDB" id="A0A0W8G6Z8"/>
<protein>
    <recommendedName>
        <fullName evidence="3">FlxA-like protein</fullName>
    </recommendedName>
</protein>
<proteinExistence type="predicted"/>
<feature type="region of interest" description="Disordered" evidence="1">
    <location>
        <begin position="20"/>
        <end position="42"/>
    </location>
</feature>
<feature type="compositionally biased region" description="Polar residues" evidence="1">
    <location>
        <begin position="31"/>
        <end position="42"/>
    </location>
</feature>
<feature type="compositionally biased region" description="Gly residues" evidence="1">
    <location>
        <begin position="87"/>
        <end position="97"/>
    </location>
</feature>
<evidence type="ECO:0000256" key="1">
    <source>
        <dbReference type="SAM" id="MobiDB-lite"/>
    </source>
</evidence>
<sequence length="161" mass="16113">MDISSILSGSGYTSAIESMTATKKTDEDDSSGTTVSSGADTVTISDAAKKLAEILANARGQSGSGGNQTGSESESSDGESSEEGEGAEGAGGSGGSGSSDSASQLEDLKKKVEELQGKILQVEQQDIPDGTKKPIVAALQAEIASIQQQIAQIQAEAAKSA</sequence>
<dbReference type="EMBL" id="LNQE01000150">
    <property type="protein sequence ID" value="KUG28948.1"/>
    <property type="molecule type" value="Genomic_DNA"/>
</dbReference>
<evidence type="ECO:0000313" key="2">
    <source>
        <dbReference type="EMBL" id="KUG28948.1"/>
    </source>
</evidence>
<gene>
    <name evidence="2" type="ORF">ASZ90_001173</name>
</gene>
<dbReference type="Pfam" id="PF14282">
    <property type="entry name" value="FlxA"/>
    <property type="match status" value="1"/>
</dbReference>
<feature type="compositionally biased region" description="Acidic residues" evidence="1">
    <location>
        <begin position="74"/>
        <end position="86"/>
    </location>
</feature>
<organism evidence="2">
    <name type="scientific">hydrocarbon metagenome</name>
    <dbReference type="NCBI Taxonomy" id="938273"/>
    <lineage>
        <taxon>unclassified sequences</taxon>
        <taxon>metagenomes</taxon>
        <taxon>ecological metagenomes</taxon>
    </lineage>
</organism>
<reference evidence="2" key="1">
    <citation type="journal article" date="2015" name="Proc. Natl. Acad. Sci. U.S.A.">
        <title>Networks of energetic and metabolic interactions define dynamics in microbial communities.</title>
        <authorList>
            <person name="Embree M."/>
            <person name="Liu J.K."/>
            <person name="Al-Bassam M.M."/>
            <person name="Zengler K."/>
        </authorList>
    </citation>
    <scope>NUCLEOTIDE SEQUENCE</scope>
</reference>
<dbReference type="InterPro" id="IPR025577">
    <property type="entry name" value="FlxA"/>
</dbReference>